<organism evidence="2 3">
    <name type="scientific">Macrococcus bovicus</name>
    <dbReference type="NCBI Taxonomy" id="69968"/>
    <lineage>
        <taxon>Bacteria</taxon>
        <taxon>Bacillati</taxon>
        <taxon>Bacillota</taxon>
        <taxon>Bacilli</taxon>
        <taxon>Bacillales</taxon>
        <taxon>Staphylococcaceae</taxon>
        <taxon>Macrococcus</taxon>
    </lineage>
</organism>
<evidence type="ECO:0000313" key="2">
    <source>
        <dbReference type="EMBL" id="TDM13687.1"/>
    </source>
</evidence>
<keyword evidence="1" id="KW-0472">Membrane</keyword>
<dbReference type="OrthoDB" id="327939at2"/>
<dbReference type="PANTHER" id="PTHR36974:SF1">
    <property type="entry name" value="DOXX FAMILY MEMBRANE PROTEIN"/>
    <property type="match status" value="1"/>
</dbReference>
<evidence type="ECO:0000313" key="3">
    <source>
        <dbReference type="Proteomes" id="UP000294843"/>
    </source>
</evidence>
<protein>
    <recommendedName>
        <fullName evidence="4">DoxX family membrane protein</fullName>
    </recommendedName>
</protein>
<keyword evidence="1" id="KW-0812">Transmembrane</keyword>
<dbReference type="AlphaFoldDB" id="A0A4R6BYS1"/>
<evidence type="ECO:0008006" key="4">
    <source>
        <dbReference type="Google" id="ProtNLM"/>
    </source>
</evidence>
<reference evidence="2 3" key="1">
    <citation type="submission" date="2019-01" db="EMBL/GenBank/DDBJ databases">
        <title>Draft genome sequences of the type strains of six Macrococcus species.</title>
        <authorList>
            <person name="Mazhar S."/>
            <person name="Altermann E."/>
            <person name="Hill C."/>
            <person name="Mcauliffe O."/>
        </authorList>
    </citation>
    <scope>NUCLEOTIDE SEQUENCE [LARGE SCALE GENOMIC DNA]</scope>
    <source>
        <strain evidence="2 3">ATCC 51825</strain>
    </source>
</reference>
<feature type="transmembrane region" description="Helical" evidence="1">
    <location>
        <begin position="62"/>
        <end position="83"/>
    </location>
</feature>
<dbReference type="PANTHER" id="PTHR36974">
    <property type="entry name" value="MEMBRANE PROTEIN-RELATED"/>
    <property type="match status" value="1"/>
</dbReference>
<comment type="caution">
    <text evidence="2">The sequence shown here is derived from an EMBL/GenBank/DDBJ whole genome shotgun (WGS) entry which is preliminary data.</text>
</comment>
<proteinExistence type="predicted"/>
<keyword evidence="1" id="KW-1133">Transmembrane helix</keyword>
<dbReference type="RefSeq" id="WP_133452013.1">
    <property type="nucleotide sequence ID" value="NZ_CP128470.1"/>
</dbReference>
<accession>A0A4R6BYS1</accession>
<name>A0A4R6BYS1_9STAP</name>
<sequence length="115" mass="13028">MIRRLIYGLAYTTAGVLHFVHEPSFTKIVPPKIPLKKEIVYLTGVMEIFFGLGMILRKPGSLFKAILKLFLIAVFPANVYMAMKKIGIGDKQLSPAALWGRLPLQWLLIKEMDKL</sequence>
<keyword evidence="3" id="KW-1185">Reference proteome</keyword>
<feature type="transmembrane region" description="Helical" evidence="1">
    <location>
        <begin position="39"/>
        <end position="56"/>
    </location>
</feature>
<evidence type="ECO:0000256" key="1">
    <source>
        <dbReference type="SAM" id="Phobius"/>
    </source>
</evidence>
<dbReference type="Proteomes" id="UP000294843">
    <property type="component" value="Unassembled WGS sequence"/>
</dbReference>
<gene>
    <name evidence="2" type="ORF">ERX55_07785</name>
</gene>
<dbReference type="EMBL" id="SCWF01000008">
    <property type="protein sequence ID" value="TDM13687.1"/>
    <property type="molecule type" value="Genomic_DNA"/>
</dbReference>